<evidence type="ECO:0000313" key="2">
    <source>
        <dbReference type="Proteomes" id="UP000799437"/>
    </source>
</evidence>
<dbReference type="EMBL" id="ML996566">
    <property type="protein sequence ID" value="KAF2762093.1"/>
    <property type="molecule type" value="Genomic_DNA"/>
</dbReference>
<accession>A0A6A6WH13</accession>
<reference evidence="1" key="1">
    <citation type="journal article" date="2020" name="Stud. Mycol.">
        <title>101 Dothideomycetes genomes: a test case for predicting lifestyles and emergence of pathogens.</title>
        <authorList>
            <person name="Haridas S."/>
            <person name="Albert R."/>
            <person name="Binder M."/>
            <person name="Bloem J."/>
            <person name="Labutti K."/>
            <person name="Salamov A."/>
            <person name="Andreopoulos B."/>
            <person name="Baker S."/>
            <person name="Barry K."/>
            <person name="Bills G."/>
            <person name="Bluhm B."/>
            <person name="Cannon C."/>
            <person name="Castanera R."/>
            <person name="Culley D."/>
            <person name="Daum C."/>
            <person name="Ezra D."/>
            <person name="Gonzalez J."/>
            <person name="Henrissat B."/>
            <person name="Kuo A."/>
            <person name="Liang C."/>
            <person name="Lipzen A."/>
            <person name="Lutzoni F."/>
            <person name="Magnuson J."/>
            <person name="Mondo S."/>
            <person name="Nolan M."/>
            <person name="Ohm R."/>
            <person name="Pangilinan J."/>
            <person name="Park H.-J."/>
            <person name="Ramirez L."/>
            <person name="Alfaro M."/>
            <person name="Sun H."/>
            <person name="Tritt A."/>
            <person name="Yoshinaga Y."/>
            <person name="Zwiers L.-H."/>
            <person name="Turgeon B."/>
            <person name="Goodwin S."/>
            <person name="Spatafora J."/>
            <person name="Crous P."/>
            <person name="Grigoriev I."/>
        </authorList>
    </citation>
    <scope>NUCLEOTIDE SEQUENCE</scope>
    <source>
        <strain evidence="1">CBS 121739</strain>
    </source>
</reference>
<dbReference type="SUPFAM" id="SSF81301">
    <property type="entry name" value="Nucleotidyltransferase"/>
    <property type="match status" value="1"/>
</dbReference>
<proteinExistence type="predicted"/>
<dbReference type="Proteomes" id="UP000799437">
    <property type="component" value="Unassembled WGS sequence"/>
</dbReference>
<dbReference type="OrthoDB" id="3259529at2759"/>
<dbReference type="GeneID" id="54487528"/>
<keyword evidence="2" id="KW-1185">Reference proteome</keyword>
<gene>
    <name evidence="1" type="ORF">EJ05DRAFT_496965</name>
</gene>
<dbReference type="AlphaFoldDB" id="A0A6A6WH13"/>
<protein>
    <submittedName>
        <fullName evidence="1">Uncharacterized protein</fullName>
    </submittedName>
</protein>
<sequence>MAHKTQEISQIIVALETQHITCCIVGTAALIHYGAQRVLHDWELCVPSSLYHQAVEYLSSEDESSTPIHACRPSRPQPSSTNHLHARFLCPSDRSIFVVLPDEEVHLDLSRTERVYDANNIPYPALRDLAQSLLDTSNEVGLCDLVDGADIDIEWGVTNLDLSGTKDVDWAVQMNSRIKRLCEHPSDRVAIFPTCSRPRREFWSHIANASSKKGRLGCQKSPSCFDTRFRLAARPANVASLTSAHGAG</sequence>
<dbReference type="InterPro" id="IPR043519">
    <property type="entry name" value="NT_sf"/>
</dbReference>
<evidence type="ECO:0000313" key="1">
    <source>
        <dbReference type="EMBL" id="KAF2762093.1"/>
    </source>
</evidence>
<organism evidence="1 2">
    <name type="scientific">Pseudovirgaria hyperparasitica</name>
    <dbReference type="NCBI Taxonomy" id="470096"/>
    <lineage>
        <taxon>Eukaryota</taxon>
        <taxon>Fungi</taxon>
        <taxon>Dikarya</taxon>
        <taxon>Ascomycota</taxon>
        <taxon>Pezizomycotina</taxon>
        <taxon>Dothideomycetes</taxon>
        <taxon>Dothideomycetes incertae sedis</taxon>
        <taxon>Acrospermales</taxon>
        <taxon>Acrospermaceae</taxon>
        <taxon>Pseudovirgaria</taxon>
    </lineage>
</organism>
<dbReference type="RefSeq" id="XP_033604544.1">
    <property type="nucleotide sequence ID" value="XM_033746474.1"/>
</dbReference>
<name>A0A6A6WH13_9PEZI</name>